<dbReference type="Proteomes" id="UP000676325">
    <property type="component" value="Unassembled WGS sequence"/>
</dbReference>
<evidence type="ECO:0000313" key="1">
    <source>
        <dbReference type="EMBL" id="MBR7826844.1"/>
    </source>
</evidence>
<name>A0A941IH55_9ACTN</name>
<evidence type="ECO:0000313" key="2">
    <source>
        <dbReference type="Proteomes" id="UP000676325"/>
    </source>
</evidence>
<sequence>MVDMGGEMEPAGSSSMDVELLAAALRQDSADLDVYAKVLSVNLVESLPQGAVQVERKRSMSDRMAGREGTVTGLDVALGDVRLGLRMDRGRPVGEICKEVRGVVLSRRQVGIDEWIAALAQGIADTAASSARAREALQRYLGA</sequence>
<keyword evidence="2" id="KW-1185">Reference proteome</keyword>
<dbReference type="AlphaFoldDB" id="A0A941IH55"/>
<reference evidence="1" key="1">
    <citation type="submission" date="2021-04" db="EMBL/GenBank/DDBJ databases">
        <title>Genome based classification of Actinospica acidithermotolerans sp. nov., an actinobacterium isolated from an Indonesian hot spring.</title>
        <authorList>
            <person name="Kusuma A.B."/>
            <person name="Putra K.E."/>
            <person name="Nafisah S."/>
            <person name="Loh J."/>
            <person name="Nouioui I."/>
            <person name="Goodfellow M."/>
        </authorList>
    </citation>
    <scope>NUCLEOTIDE SEQUENCE</scope>
    <source>
        <strain evidence="1">MGRD01-02</strain>
    </source>
</reference>
<organism evidence="1 2">
    <name type="scientific">Actinospica acidithermotolerans</name>
    <dbReference type="NCBI Taxonomy" id="2828514"/>
    <lineage>
        <taxon>Bacteria</taxon>
        <taxon>Bacillati</taxon>
        <taxon>Actinomycetota</taxon>
        <taxon>Actinomycetes</taxon>
        <taxon>Catenulisporales</taxon>
        <taxon>Actinospicaceae</taxon>
        <taxon>Actinospica</taxon>
    </lineage>
</organism>
<protein>
    <submittedName>
        <fullName evidence="1">Uncharacterized protein</fullName>
    </submittedName>
</protein>
<gene>
    <name evidence="1" type="ORF">KDK95_11070</name>
</gene>
<proteinExistence type="predicted"/>
<dbReference type="EMBL" id="JAGSOH010000023">
    <property type="protein sequence ID" value="MBR7826844.1"/>
    <property type="molecule type" value="Genomic_DNA"/>
</dbReference>
<comment type="caution">
    <text evidence="1">The sequence shown here is derived from an EMBL/GenBank/DDBJ whole genome shotgun (WGS) entry which is preliminary data.</text>
</comment>
<accession>A0A941IH55</accession>